<dbReference type="AlphaFoldDB" id="A0A8C8C244"/>
<protein>
    <submittedName>
        <fullName evidence="1">Uncharacterized protein</fullName>
    </submittedName>
</protein>
<proteinExistence type="predicted"/>
<dbReference type="Ensembl" id="ENSOTST00005002333.2">
    <property type="protein sequence ID" value="ENSOTSP00005002086.2"/>
    <property type="gene ID" value="ENSOTSG00005001214.2"/>
</dbReference>
<gene>
    <name evidence="1" type="primary">RAC1</name>
</gene>
<accession>A0A8C8C244</accession>
<keyword evidence="2" id="KW-1185">Reference proteome</keyword>
<sequence length="149" mass="16976">QFVFTVAVNGEEERFMFSVDGLFADSLSDDNVYKLIGQELKISQVFSAYFETLKIGINHINLWVIYLIFPTLTGADVTLTNLPLADQDNIVYLSETYPLLLDTLAHLSKDRTVTYLSSKMRGDHGTPKLLHRYPTQNINIYRATQRGKL</sequence>
<evidence type="ECO:0000313" key="1">
    <source>
        <dbReference type="Ensembl" id="ENSOTSP00005002086.2"/>
    </source>
</evidence>
<reference evidence="1" key="2">
    <citation type="submission" date="2025-09" db="UniProtKB">
        <authorList>
            <consortium name="Ensembl"/>
        </authorList>
    </citation>
    <scope>IDENTIFICATION</scope>
</reference>
<organism evidence="1 2">
    <name type="scientific">Oncorhynchus tshawytscha</name>
    <name type="common">Chinook salmon</name>
    <name type="synonym">Salmo tshawytscha</name>
    <dbReference type="NCBI Taxonomy" id="74940"/>
    <lineage>
        <taxon>Eukaryota</taxon>
        <taxon>Metazoa</taxon>
        <taxon>Chordata</taxon>
        <taxon>Craniata</taxon>
        <taxon>Vertebrata</taxon>
        <taxon>Euteleostomi</taxon>
        <taxon>Actinopterygii</taxon>
        <taxon>Neopterygii</taxon>
        <taxon>Teleostei</taxon>
        <taxon>Protacanthopterygii</taxon>
        <taxon>Salmoniformes</taxon>
        <taxon>Salmonidae</taxon>
        <taxon>Salmoninae</taxon>
        <taxon>Oncorhynchus</taxon>
    </lineage>
</organism>
<dbReference type="GeneTree" id="ENSGT01000000221659"/>
<name>A0A8C8C244_ONCTS</name>
<dbReference type="Proteomes" id="UP000694402">
    <property type="component" value="Unassembled WGS sequence"/>
</dbReference>
<evidence type="ECO:0000313" key="2">
    <source>
        <dbReference type="Proteomes" id="UP000694402"/>
    </source>
</evidence>
<reference evidence="1" key="1">
    <citation type="submission" date="2025-08" db="UniProtKB">
        <authorList>
            <consortium name="Ensembl"/>
        </authorList>
    </citation>
    <scope>IDENTIFICATION</scope>
</reference>